<sequence>MNCPQCAFENPIDSRYCSRCGNKISPSGKIAFTREALQALTKEFKIGSIFLGRYLIIEELGKGGMGSVYKVLDKEVDEKIALKLLNPEVASNEKTIMRFRNELKTARKISHKNVCRIYDLSKGQGIYYITMEYVSGDDLKRVVRMMGQLSIGKALFIAKQICEGLIQAHKNGIVHRDLKPQNIMLDREGNARIMDFGIACSLETKGVTDTGMMIGTPEYMSPEQVEGKEADYRSDIYSLGVILYEMVTGRIPFEGETALSIALKHKNETPRDPKEFNNKIPEDFSQMILKCMEKAAESRYQTAKEFLSELNRIEKNMPTSERFMPIEEPEMGTFEEEEEEEELEEIELKKSIAVLPFADLSLEKDQEYFCDGLAEDMINALIGIEKFRVVARNSSFSFKGGDVKTRKIGRTLYVETLLDGRVRKADSKLHITAQLIKVSDGSNLWSKKYERELSDVSAIQDEILLEIMEKLEVKLNEKEKKLLLKHHPEDVEAYDLYLSGRNFLNKEIGNVMEKALMYFKAAIKRVPDYAQAYAGLALSYVRQGLWDYIPPKDAYPKAKKAAKKAIEIDETLAEAHFSLGLVKMLYDWDWEGAEKELNQAIELCPNYADAYDGYAGYLSATGKLNEAIAEAEKAVDLDPLSWYLNANLGMYLLRANRLKDSKERFRKVLDIGSIHPHMHRMMGQVYLLDSKYDVGLAEVKKALDMSGNNPMILAVLGWGYAVAGRRAEVQKVLEELKKRSEREYIRPFYFAQIYSGLGEKDLAFKWLVKAYEQSDISLATILVDETLNNLRSDSRFNLILQKMKLV</sequence>
<dbReference type="InterPro" id="IPR017441">
    <property type="entry name" value="Protein_kinase_ATP_BS"/>
</dbReference>
<dbReference type="AlphaFoldDB" id="A0A0F9PT70"/>
<evidence type="ECO:0000256" key="1">
    <source>
        <dbReference type="ARBA" id="ARBA00022527"/>
    </source>
</evidence>
<dbReference type="InterPro" id="IPR011990">
    <property type="entry name" value="TPR-like_helical_dom_sf"/>
</dbReference>
<dbReference type="Gene3D" id="1.25.40.10">
    <property type="entry name" value="Tetratricopeptide repeat domain"/>
    <property type="match status" value="3"/>
</dbReference>
<dbReference type="GO" id="GO:0005524">
    <property type="term" value="F:ATP binding"/>
    <property type="evidence" value="ECO:0007669"/>
    <property type="project" value="UniProtKB-KW"/>
</dbReference>
<dbReference type="InterPro" id="IPR008271">
    <property type="entry name" value="Ser/Thr_kinase_AS"/>
</dbReference>
<keyword evidence="3" id="KW-0547">Nucleotide-binding</keyword>
<protein>
    <recommendedName>
        <fullName evidence="6">Protein kinase domain-containing protein</fullName>
    </recommendedName>
</protein>
<dbReference type="PANTHER" id="PTHR43289:SF6">
    <property type="entry name" value="SERINE_THREONINE-PROTEIN KINASE NEKL-3"/>
    <property type="match status" value="1"/>
</dbReference>
<evidence type="ECO:0000256" key="2">
    <source>
        <dbReference type="ARBA" id="ARBA00022679"/>
    </source>
</evidence>
<comment type="caution">
    <text evidence="7">The sequence shown here is derived from an EMBL/GenBank/DDBJ whole genome shotgun (WGS) entry which is preliminary data.</text>
</comment>
<dbReference type="Gene3D" id="1.10.510.10">
    <property type="entry name" value="Transferase(Phosphotransferase) domain 1"/>
    <property type="match status" value="1"/>
</dbReference>
<dbReference type="EMBL" id="LAZR01005895">
    <property type="protein sequence ID" value="KKM96337.1"/>
    <property type="molecule type" value="Genomic_DNA"/>
</dbReference>
<evidence type="ECO:0000313" key="7">
    <source>
        <dbReference type="EMBL" id="KKM96337.1"/>
    </source>
</evidence>
<evidence type="ECO:0000256" key="5">
    <source>
        <dbReference type="ARBA" id="ARBA00022840"/>
    </source>
</evidence>
<dbReference type="Gene3D" id="3.40.50.10070">
    <property type="entry name" value="TolB, N-terminal domain"/>
    <property type="match status" value="1"/>
</dbReference>
<dbReference type="CDD" id="cd14014">
    <property type="entry name" value="STKc_PknB_like"/>
    <property type="match status" value="1"/>
</dbReference>
<dbReference type="PROSITE" id="PS00107">
    <property type="entry name" value="PROTEIN_KINASE_ATP"/>
    <property type="match status" value="1"/>
</dbReference>
<dbReference type="InterPro" id="IPR000719">
    <property type="entry name" value="Prot_kinase_dom"/>
</dbReference>
<keyword evidence="4" id="KW-0418">Kinase</keyword>
<dbReference type="SUPFAM" id="SSF56112">
    <property type="entry name" value="Protein kinase-like (PK-like)"/>
    <property type="match status" value="1"/>
</dbReference>
<organism evidence="7">
    <name type="scientific">marine sediment metagenome</name>
    <dbReference type="NCBI Taxonomy" id="412755"/>
    <lineage>
        <taxon>unclassified sequences</taxon>
        <taxon>metagenomes</taxon>
        <taxon>ecological metagenomes</taxon>
    </lineage>
</organism>
<dbReference type="SMART" id="SM00220">
    <property type="entry name" value="S_TKc"/>
    <property type="match status" value="1"/>
</dbReference>
<name>A0A0F9PT70_9ZZZZ</name>
<keyword evidence="5" id="KW-0067">ATP-binding</keyword>
<dbReference type="GO" id="GO:0004674">
    <property type="term" value="F:protein serine/threonine kinase activity"/>
    <property type="evidence" value="ECO:0007669"/>
    <property type="project" value="UniProtKB-KW"/>
</dbReference>
<dbReference type="FunFam" id="1.10.510.10:FF:000021">
    <property type="entry name" value="Serine/threonine protein kinase"/>
    <property type="match status" value="1"/>
</dbReference>
<dbReference type="Pfam" id="PF00069">
    <property type="entry name" value="Pkinase"/>
    <property type="match status" value="1"/>
</dbReference>
<dbReference type="PROSITE" id="PS50005">
    <property type="entry name" value="TPR"/>
    <property type="match status" value="1"/>
</dbReference>
<dbReference type="PROSITE" id="PS00108">
    <property type="entry name" value="PROTEIN_KINASE_ST"/>
    <property type="match status" value="1"/>
</dbReference>
<proteinExistence type="predicted"/>
<dbReference type="SMART" id="SM00028">
    <property type="entry name" value="TPR"/>
    <property type="match status" value="5"/>
</dbReference>
<dbReference type="PANTHER" id="PTHR43289">
    <property type="entry name" value="MITOGEN-ACTIVATED PROTEIN KINASE KINASE KINASE 20-RELATED"/>
    <property type="match status" value="1"/>
</dbReference>
<dbReference type="InterPro" id="IPR011009">
    <property type="entry name" value="Kinase-like_dom_sf"/>
</dbReference>
<dbReference type="SUPFAM" id="SSF48452">
    <property type="entry name" value="TPR-like"/>
    <property type="match status" value="2"/>
</dbReference>
<dbReference type="InterPro" id="IPR019734">
    <property type="entry name" value="TPR_rpt"/>
</dbReference>
<keyword evidence="1" id="KW-0723">Serine/threonine-protein kinase</keyword>
<keyword evidence="2" id="KW-0808">Transferase</keyword>
<evidence type="ECO:0000259" key="6">
    <source>
        <dbReference type="PROSITE" id="PS50011"/>
    </source>
</evidence>
<reference evidence="7" key="1">
    <citation type="journal article" date="2015" name="Nature">
        <title>Complex archaea that bridge the gap between prokaryotes and eukaryotes.</title>
        <authorList>
            <person name="Spang A."/>
            <person name="Saw J.H."/>
            <person name="Jorgensen S.L."/>
            <person name="Zaremba-Niedzwiedzka K."/>
            <person name="Martijn J."/>
            <person name="Lind A.E."/>
            <person name="van Eijk R."/>
            <person name="Schleper C."/>
            <person name="Guy L."/>
            <person name="Ettema T.J."/>
        </authorList>
    </citation>
    <scope>NUCLEOTIDE SEQUENCE</scope>
</reference>
<gene>
    <name evidence="7" type="ORF">LCGC14_1179140</name>
</gene>
<dbReference type="PROSITE" id="PS50011">
    <property type="entry name" value="PROTEIN_KINASE_DOM"/>
    <property type="match status" value="1"/>
</dbReference>
<accession>A0A0F9PT70</accession>
<evidence type="ECO:0000256" key="4">
    <source>
        <dbReference type="ARBA" id="ARBA00022777"/>
    </source>
</evidence>
<feature type="domain" description="Protein kinase" evidence="6">
    <location>
        <begin position="54"/>
        <end position="324"/>
    </location>
</feature>
<dbReference type="Gene3D" id="3.30.200.20">
    <property type="entry name" value="Phosphorylase Kinase, domain 1"/>
    <property type="match status" value="1"/>
</dbReference>
<evidence type="ECO:0000256" key="3">
    <source>
        <dbReference type="ARBA" id="ARBA00022741"/>
    </source>
</evidence>